<evidence type="ECO:0000256" key="4">
    <source>
        <dbReference type="ARBA" id="ARBA00022692"/>
    </source>
</evidence>
<proteinExistence type="inferred from homology"/>
<dbReference type="InterPro" id="IPR007140">
    <property type="entry name" value="DUF350"/>
</dbReference>
<dbReference type="PANTHER" id="PTHR40043:SF1">
    <property type="entry name" value="UPF0719 INNER MEMBRANE PROTEIN YJFL"/>
    <property type="match status" value="1"/>
</dbReference>
<feature type="transmembrane region" description="Helical" evidence="7">
    <location>
        <begin position="264"/>
        <end position="282"/>
    </location>
</feature>
<evidence type="ECO:0000256" key="2">
    <source>
        <dbReference type="ARBA" id="ARBA00005779"/>
    </source>
</evidence>
<evidence type="ECO:0000256" key="1">
    <source>
        <dbReference type="ARBA" id="ARBA00004651"/>
    </source>
</evidence>
<dbReference type="PANTHER" id="PTHR40043">
    <property type="entry name" value="UPF0719 INNER MEMBRANE PROTEIN YJFL"/>
    <property type="match status" value="1"/>
</dbReference>
<name>A0ABT4AEN8_9BACT</name>
<evidence type="ECO:0000256" key="3">
    <source>
        <dbReference type="ARBA" id="ARBA00022475"/>
    </source>
</evidence>
<keyword evidence="4 7" id="KW-0812">Transmembrane</keyword>
<keyword evidence="3" id="KW-1003">Cell membrane</keyword>
<evidence type="ECO:0000313" key="9">
    <source>
        <dbReference type="Proteomes" id="UP001207654"/>
    </source>
</evidence>
<feature type="transmembrane region" description="Helical" evidence="7">
    <location>
        <begin position="180"/>
        <end position="202"/>
    </location>
</feature>
<reference evidence="8 9" key="1">
    <citation type="submission" date="2022-11" db="EMBL/GenBank/DDBJ databases">
        <title>Minimal conservation of predation-associated metabolite biosynthetic gene clusters underscores biosynthetic potential of Myxococcota including descriptions for ten novel species: Archangium lansinium sp. nov., Myxococcus landrumus sp. nov., Nannocystis bai.</title>
        <authorList>
            <person name="Ahearne A."/>
            <person name="Stevens C."/>
            <person name="Phillips K."/>
        </authorList>
    </citation>
    <scope>NUCLEOTIDE SEQUENCE [LARGE SCALE GENOMIC DNA]</scope>
    <source>
        <strain evidence="8 9">MIWBW</strain>
    </source>
</reference>
<keyword evidence="6 7" id="KW-0472">Membrane</keyword>
<feature type="transmembrane region" description="Helical" evidence="7">
    <location>
        <begin position="117"/>
        <end position="135"/>
    </location>
</feature>
<dbReference type="Pfam" id="PF03994">
    <property type="entry name" value="DUF350"/>
    <property type="match status" value="2"/>
</dbReference>
<feature type="transmembrane region" description="Helical" evidence="7">
    <location>
        <begin position="6"/>
        <end position="25"/>
    </location>
</feature>
<accession>A0ABT4AEN8</accession>
<dbReference type="Proteomes" id="UP001207654">
    <property type="component" value="Unassembled WGS sequence"/>
</dbReference>
<protein>
    <submittedName>
        <fullName evidence="8">DUF350 domain-containing protein</fullName>
    </submittedName>
</protein>
<feature type="transmembrane region" description="Helical" evidence="7">
    <location>
        <begin position="222"/>
        <end position="243"/>
    </location>
</feature>
<feature type="transmembrane region" description="Helical" evidence="7">
    <location>
        <begin position="46"/>
        <end position="67"/>
    </location>
</feature>
<evidence type="ECO:0000256" key="6">
    <source>
        <dbReference type="ARBA" id="ARBA00023136"/>
    </source>
</evidence>
<feature type="transmembrane region" description="Helical" evidence="7">
    <location>
        <begin position="147"/>
        <end position="168"/>
    </location>
</feature>
<keyword evidence="5 7" id="KW-1133">Transmembrane helix</keyword>
<dbReference type="RefSeq" id="WP_267538814.1">
    <property type="nucleotide sequence ID" value="NZ_JAPNKA010000001.1"/>
</dbReference>
<comment type="subcellular location">
    <subcellularLocation>
        <location evidence="1">Cell membrane</location>
        <topology evidence="1">Multi-pass membrane protein</topology>
    </subcellularLocation>
</comment>
<keyword evidence="9" id="KW-1185">Reference proteome</keyword>
<gene>
    <name evidence="8" type="ORF">OV287_37370</name>
</gene>
<organism evidence="8 9">
    <name type="scientific">Archangium lansingense</name>
    <dbReference type="NCBI Taxonomy" id="2995310"/>
    <lineage>
        <taxon>Bacteria</taxon>
        <taxon>Pseudomonadati</taxon>
        <taxon>Myxococcota</taxon>
        <taxon>Myxococcia</taxon>
        <taxon>Myxococcales</taxon>
        <taxon>Cystobacterineae</taxon>
        <taxon>Archangiaceae</taxon>
        <taxon>Archangium</taxon>
    </lineage>
</organism>
<evidence type="ECO:0000256" key="5">
    <source>
        <dbReference type="ARBA" id="ARBA00022989"/>
    </source>
</evidence>
<comment type="caution">
    <text evidence="8">The sequence shown here is derived from an EMBL/GenBank/DDBJ whole genome shotgun (WGS) entry which is preliminary data.</text>
</comment>
<feature type="transmembrane region" description="Helical" evidence="7">
    <location>
        <begin position="79"/>
        <end position="105"/>
    </location>
</feature>
<sequence length="285" mass="30091">MELRPLYLPAFGAITTVVLLLLLRAGQRLWSPAHTVRSDLEEGHMAHALVQVGQVLGLFLISGSVVAGCVQGESLMHDVLWVSAYGLAALVLLVVFGHLGVRVLLRARLAAEVERGNIAAGLAAGAHYLATGILLSRSVSGTDLGTLGVVLVFVVIAQVTLHLFVMLFRTLTAYDDAEEILGENLAAALSYAGITVALSIIIGHAVEGNFVGWAASLRGYALALVFALALYPVRQLFVQTLLLGARFTLRGGRLDQGIAAERNLGMGVLEAVSYLAAAFLVTRLG</sequence>
<evidence type="ECO:0000256" key="7">
    <source>
        <dbReference type="SAM" id="Phobius"/>
    </source>
</evidence>
<comment type="similarity">
    <text evidence="2">Belongs to the UPF0719 family.</text>
</comment>
<dbReference type="EMBL" id="JAPNKA010000001">
    <property type="protein sequence ID" value="MCY1080138.1"/>
    <property type="molecule type" value="Genomic_DNA"/>
</dbReference>
<evidence type="ECO:0000313" key="8">
    <source>
        <dbReference type="EMBL" id="MCY1080138.1"/>
    </source>
</evidence>